<feature type="compositionally biased region" description="Basic and acidic residues" evidence="10">
    <location>
        <begin position="167"/>
        <end position="176"/>
    </location>
</feature>
<dbReference type="Gene3D" id="3.30.1150.10">
    <property type="match status" value="1"/>
</dbReference>
<protein>
    <recommendedName>
        <fullName evidence="11">TonB C-terminal domain-containing protein</fullName>
    </recommendedName>
</protein>
<dbReference type="GO" id="GO:0015031">
    <property type="term" value="P:protein transport"/>
    <property type="evidence" value="ECO:0007669"/>
    <property type="project" value="UniProtKB-KW"/>
</dbReference>
<keyword evidence="9" id="KW-0472">Membrane</keyword>
<keyword evidence="5" id="KW-0997">Cell inner membrane</keyword>
<keyword evidence="8" id="KW-1133">Transmembrane helix</keyword>
<reference evidence="12" key="1">
    <citation type="journal article" date="2014" name="Int. J. Syst. Evol. Microbiol.">
        <title>Complete genome sequence of Corynebacterium casei LMG S-19264T (=DSM 44701T), isolated from a smear-ripened cheese.</title>
        <authorList>
            <consortium name="US DOE Joint Genome Institute (JGI-PGF)"/>
            <person name="Walter F."/>
            <person name="Albersmeier A."/>
            <person name="Kalinowski J."/>
            <person name="Ruckert C."/>
        </authorList>
    </citation>
    <scope>NUCLEOTIDE SEQUENCE</scope>
    <source>
        <strain evidence="12">KCTC 32255</strain>
    </source>
</reference>
<gene>
    <name evidence="12" type="ORF">GCM10011614_30210</name>
</gene>
<accession>A0A918UIV8</accession>
<feature type="region of interest" description="Disordered" evidence="10">
    <location>
        <begin position="118"/>
        <end position="176"/>
    </location>
</feature>
<dbReference type="PROSITE" id="PS52015">
    <property type="entry name" value="TONB_CTD"/>
    <property type="match status" value="1"/>
</dbReference>
<evidence type="ECO:0000313" key="13">
    <source>
        <dbReference type="Proteomes" id="UP000648075"/>
    </source>
</evidence>
<dbReference type="InterPro" id="IPR006260">
    <property type="entry name" value="TonB/TolA_C"/>
</dbReference>
<organism evidence="12 13">
    <name type="scientific">Novosphingobium colocasiae</name>
    <dbReference type="NCBI Taxonomy" id="1256513"/>
    <lineage>
        <taxon>Bacteria</taxon>
        <taxon>Pseudomonadati</taxon>
        <taxon>Pseudomonadota</taxon>
        <taxon>Alphaproteobacteria</taxon>
        <taxon>Sphingomonadales</taxon>
        <taxon>Sphingomonadaceae</taxon>
        <taxon>Novosphingobium</taxon>
    </lineage>
</organism>
<evidence type="ECO:0000256" key="7">
    <source>
        <dbReference type="ARBA" id="ARBA00022927"/>
    </source>
</evidence>
<dbReference type="GO" id="GO:0055085">
    <property type="term" value="P:transmembrane transport"/>
    <property type="evidence" value="ECO:0007669"/>
    <property type="project" value="InterPro"/>
</dbReference>
<feature type="compositionally biased region" description="Low complexity" evidence="10">
    <location>
        <begin position="132"/>
        <end position="147"/>
    </location>
</feature>
<sequence length="272" mass="28023">MTAPVPGIEALEAAAQAAGQRVPARLDGAPDRRLWSTAGAIALALHGGALAAVLVWSRETPPPVEEPVVLVELAAEAAPAPVPQSAAQPVSQSPVSPLTPQVVQPPLPLDAPVVKAPLPRDAVSLPPPAPAQPARAAQAPVQPAVAAPAPPVTNPLAGNGSNTRADASNDSRAQKLESDYKSLVGSYIRRNRFSPPQARKAGISGDVKVRFVVQRSGAITDVGVATSSGSTLLDGEAVQFLRSLTPVPSFPRDLRKSEIPLTITLKFAVESK</sequence>
<evidence type="ECO:0000256" key="9">
    <source>
        <dbReference type="ARBA" id="ARBA00023136"/>
    </source>
</evidence>
<evidence type="ECO:0000259" key="11">
    <source>
        <dbReference type="PROSITE" id="PS52015"/>
    </source>
</evidence>
<evidence type="ECO:0000313" key="12">
    <source>
        <dbReference type="EMBL" id="GGZ13023.1"/>
    </source>
</evidence>
<evidence type="ECO:0000256" key="8">
    <source>
        <dbReference type="ARBA" id="ARBA00022989"/>
    </source>
</evidence>
<evidence type="ECO:0000256" key="5">
    <source>
        <dbReference type="ARBA" id="ARBA00022519"/>
    </source>
</evidence>
<comment type="similarity">
    <text evidence="2">Belongs to the TonB family.</text>
</comment>
<dbReference type="EMBL" id="BMZA01000015">
    <property type="protein sequence ID" value="GGZ13023.1"/>
    <property type="molecule type" value="Genomic_DNA"/>
</dbReference>
<evidence type="ECO:0000256" key="4">
    <source>
        <dbReference type="ARBA" id="ARBA00022475"/>
    </source>
</evidence>
<comment type="caution">
    <text evidence="12">The sequence shown here is derived from an EMBL/GenBank/DDBJ whole genome shotgun (WGS) entry which is preliminary data.</text>
</comment>
<dbReference type="AlphaFoldDB" id="A0A918UIV8"/>
<evidence type="ECO:0000256" key="10">
    <source>
        <dbReference type="SAM" id="MobiDB-lite"/>
    </source>
</evidence>
<dbReference type="PANTHER" id="PTHR33446:SF2">
    <property type="entry name" value="PROTEIN TONB"/>
    <property type="match status" value="1"/>
</dbReference>
<dbReference type="Pfam" id="PF03544">
    <property type="entry name" value="TonB_C"/>
    <property type="match status" value="1"/>
</dbReference>
<keyword evidence="6" id="KW-0812">Transmembrane</keyword>
<keyword evidence="4" id="KW-1003">Cell membrane</keyword>
<feature type="compositionally biased region" description="Low complexity" evidence="10">
    <location>
        <begin position="84"/>
        <end position="102"/>
    </location>
</feature>
<dbReference type="InterPro" id="IPR051045">
    <property type="entry name" value="TonB-dependent_transducer"/>
</dbReference>
<evidence type="ECO:0000256" key="1">
    <source>
        <dbReference type="ARBA" id="ARBA00004383"/>
    </source>
</evidence>
<keyword evidence="7" id="KW-0653">Protein transport</keyword>
<dbReference type="SUPFAM" id="SSF74653">
    <property type="entry name" value="TolA/TonB C-terminal domain"/>
    <property type="match status" value="1"/>
</dbReference>
<feature type="region of interest" description="Disordered" evidence="10">
    <location>
        <begin position="84"/>
        <end position="103"/>
    </location>
</feature>
<name>A0A918UIV8_9SPHN</name>
<proteinExistence type="inferred from homology"/>
<evidence type="ECO:0000256" key="3">
    <source>
        <dbReference type="ARBA" id="ARBA00022448"/>
    </source>
</evidence>
<evidence type="ECO:0000256" key="2">
    <source>
        <dbReference type="ARBA" id="ARBA00006555"/>
    </source>
</evidence>
<feature type="domain" description="TonB C-terminal" evidence="11">
    <location>
        <begin position="179"/>
        <end position="272"/>
    </location>
</feature>
<evidence type="ECO:0000256" key="6">
    <source>
        <dbReference type="ARBA" id="ARBA00022692"/>
    </source>
</evidence>
<reference evidence="12" key="2">
    <citation type="submission" date="2020-09" db="EMBL/GenBank/DDBJ databases">
        <authorList>
            <person name="Sun Q."/>
            <person name="Kim S."/>
        </authorList>
    </citation>
    <scope>NUCLEOTIDE SEQUENCE</scope>
    <source>
        <strain evidence="12">KCTC 32255</strain>
    </source>
</reference>
<dbReference type="NCBIfam" id="TIGR01352">
    <property type="entry name" value="tonB_Cterm"/>
    <property type="match status" value="1"/>
</dbReference>
<dbReference type="RefSeq" id="WP_189622124.1">
    <property type="nucleotide sequence ID" value="NZ_BMZA01000015.1"/>
</dbReference>
<comment type="subcellular location">
    <subcellularLocation>
        <location evidence="1">Cell inner membrane</location>
        <topology evidence="1">Single-pass membrane protein</topology>
        <orientation evidence="1">Periplasmic side</orientation>
    </subcellularLocation>
</comment>
<dbReference type="GO" id="GO:0031992">
    <property type="term" value="F:energy transducer activity"/>
    <property type="evidence" value="ECO:0007669"/>
    <property type="project" value="TreeGrafter"/>
</dbReference>
<dbReference type="PANTHER" id="PTHR33446">
    <property type="entry name" value="PROTEIN TONB-RELATED"/>
    <property type="match status" value="1"/>
</dbReference>
<dbReference type="GO" id="GO:0098797">
    <property type="term" value="C:plasma membrane protein complex"/>
    <property type="evidence" value="ECO:0007669"/>
    <property type="project" value="TreeGrafter"/>
</dbReference>
<keyword evidence="13" id="KW-1185">Reference proteome</keyword>
<dbReference type="InterPro" id="IPR037682">
    <property type="entry name" value="TonB_C"/>
</dbReference>
<dbReference type="Proteomes" id="UP000648075">
    <property type="component" value="Unassembled WGS sequence"/>
</dbReference>
<keyword evidence="3" id="KW-0813">Transport</keyword>